<organism evidence="2 3">
    <name type="scientific">Solanum commersonii</name>
    <name type="common">Commerson's wild potato</name>
    <name type="synonym">Commerson's nightshade</name>
    <dbReference type="NCBI Taxonomy" id="4109"/>
    <lineage>
        <taxon>Eukaryota</taxon>
        <taxon>Viridiplantae</taxon>
        <taxon>Streptophyta</taxon>
        <taxon>Embryophyta</taxon>
        <taxon>Tracheophyta</taxon>
        <taxon>Spermatophyta</taxon>
        <taxon>Magnoliopsida</taxon>
        <taxon>eudicotyledons</taxon>
        <taxon>Gunneridae</taxon>
        <taxon>Pentapetalae</taxon>
        <taxon>asterids</taxon>
        <taxon>lamiids</taxon>
        <taxon>Solanales</taxon>
        <taxon>Solanaceae</taxon>
        <taxon>Solanoideae</taxon>
        <taxon>Solaneae</taxon>
        <taxon>Solanum</taxon>
    </lineage>
</organism>
<protein>
    <submittedName>
        <fullName evidence="2">Uncharacterized protein</fullName>
    </submittedName>
</protein>
<dbReference type="AlphaFoldDB" id="A0A9J5YTA3"/>
<keyword evidence="3" id="KW-1185">Reference proteome</keyword>
<dbReference type="Proteomes" id="UP000824120">
    <property type="component" value="Chromosome 6"/>
</dbReference>
<comment type="caution">
    <text evidence="2">The sequence shown here is derived from an EMBL/GenBank/DDBJ whole genome shotgun (WGS) entry which is preliminary data.</text>
</comment>
<feature type="compositionally biased region" description="Polar residues" evidence="1">
    <location>
        <begin position="7"/>
        <end position="21"/>
    </location>
</feature>
<evidence type="ECO:0000256" key="1">
    <source>
        <dbReference type="SAM" id="MobiDB-lite"/>
    </source>
</evidence>
<name>A0A9J5YTA3_SOLCO</name>
<feature type="region of interest" description="Disordered" evidence="1">
    <location>
        <begin position="1"/>
        <end position="35"/>
    </location>
</feature>
<dbReference type="OrthoDB" id="1306281at2759"/>
<gene>
    <name evidence="2" type="ORF">H5410_034338</name>
</gene>
<dbReference type="EMBL" id="JACXVP010000006">
    <property type="protein sequence ID" value="KAG5602968.1"/>
    <property type="molecule type" value="Genomic_DNA"/>
</dbReference>
<proteinExistence type="predicted"/>
<feature type="compositionally biased region" description="Basic and acidic residues" evidence="1">
    <location>
        <begin position="23"/>
        <end position="32"/>
    </location>
</feature>
<reference evidence="2 3" key="1">
    <citation type="submission" date="2020-09" db="EMBL/GenBank/DDBJ databases">
        <title>De no assembly of potato wild relative species, Solanum commersonii.</title>
        <authorList>
            <person name="Cho K."/>
        </authorList>
    </citation>
    <scope>NUCLEOTIDE SEQUENCE [LARGE SCALE GENOMIC DNA]</scope>
    <source>
        <strain evidence="2">LZ3.2</strain>
        <tissue evidence="2">Leaf</tissue>
    </source>
</reference>
<accession>A0A9J5YTA3</accession>
<sequence length="130" mass="14895">MLLKPNSAITPPMVTSNTSAHKVSKEKQREMSTPRWADLVDEEEHVSPPLLNRKLSPLALEFEALASEFNTTRGYDSDLGDDSFDEDEEKNRLDICFDKVVGDGISHFDTKKWKQQKQREDTWKAAQLGW</sequence>
<evidence type="ECO:0000313" key="3">
    <source>
        <dbReference type="Proteomes" id="UP000824120"/>
    </source>
</evidence>
<evidence type="ECO:0000313" key="2">
    <source>
        <dbReference type="EMBL" id="KAG5602968.1"/>
    </source>
</evidence>